<proteinExistence type="predicted"/>
<name>A0A8K0CKG4_IGNLU</name>
<comment type="caution">
    <text evidence="1">The sequence shown here is derived from an EMBL/GenBank/DDBJ whole genome shotgun (WGS) entry which is preliminary data.</text>
</comment>
<evidence type="ECO:0000313" key="1">
    <source>
        <dbReference type="EMBL" id="KAF2888034.1"/>
    </source>
</evidence>
<dbReference type="EMBL" id="VTPC01080378">
    <property type="protein sequence ID" value="KAF2888034.1"/>
    <property type="molecule type" value="Genomic_DNA"/>
</dbReference>
<dbReference type="AlphaFoldDB" id="A0A8K0CKG4"/>
<organism evidence="1 2">
    <name type="scientific">Ignelater luminosus</name>
    <name type="common">Cucubano</name>
    <name type="synonym">Pyrophorus luminosus</name>
    <dbReference type="NCBI Taxonomy" id="2038154"/>
    <lineage>
        <taxon>Eukaryota</taxon>
        <taxon>Metazoa</taxon>
        <taxon>Ecdysozoa</taxon>
        <taxon>Arthropoda</taxon>
        <taxon>Hexapoda</taxon>
        <taxon>Insecta</taxon>
        <taxon>Pterygota</taxon>
        <taxon>Neoptera</taxon>
        <taxon>Endopterygota</taxon>
        <taxon>Coleoptera</taxon>
        <taxon>Polyphaga</taxon>
        <taxon>Elateriformia</taxon>
        <taxon>Elateroidea</taxon>
        <taxon>Elateridae</taxon>
        <taxon>Agrypninae</taxon>
        <taxon>Pyrophorini</taxon>
        <taxon>Ignelater</taxon>
    </lineage>
</organism>
<dbReference type="Proteomes" id="UP000801492">
    <property type="component" value="Unassembled WGS sequence"/>
</dbReference>
<reference evidence="1" key="1">
    <citation type="submission" date="2019-08" db="EMBL/GenBank/DDBJ databases">
        <title>The genome of the North American firefly Photinus pyralis.</title>
        <authorList>
            <consortium name="Photinus pyralis genome working group"/>
            <person name="Fallon T.R."/>
            <person name="Sander Lower S.E."/>
            <person name="Weng J.-K."/>
        </authorList>
    </citation>
    <scope>NUCLEOTIDE SEQUENCE</scope>
    <source>
        <strain evidence="1">TRF0915ILg1</strain>
        <tissue evidence="1">Whole body</tissue>
    </source>
</reference>
<evidence type="ECO:0000313" key="2">
    <source>
        <dbReference type="Proteomes" id="UP000801492"/>
    </source>
</evidence>
<dbReference type="OrthoDB" id="8187571at2759"/>
<protein>
    <submittedName>
        <fullName evidence="1">Uncharacterized protein</fullName>
    </submittedName>
</protein>
<sequence length="184" mass="21428">MYYGLSLQQLLTLAYEYAESLGCRYPELWKKNKCARKDWAAGLRKRNQALNLRKSENTSAARSFVFNKTAVTVFDNYERVMVRYNFTPDRIINLDETGVNTVLPTPKVLAEKKQRQVRQIVSVEREELVTFWHIVTATEVALSPVKSVFGKQKRLDDCRIAHASFQAYLVPYFMHQRQPLPNHV</sequence>
<accession>A0A8K0CKG4</accession>
<keyword evidence="2" id="KW-1185">Reference proteome</keyword>
<gene>
    <name evidence="1" type="ORF">ILUMI_18139</name>
</gene>